<evidence type="ECO:0000313" key="2">
    <source>
        <dbReference type="Proteomes" id="UP000640614"/>
    </source>
</evidence>
<sequence length="104" mass="11051">MPGPGIPAAGAFIFQIAGSGYYGMPLQISRNAGELICREINGSTAVAAGQYHVLRSRGLMVHGAVLLKLTAGRTGQLPIMIHQVLDNIQQQFIKDEIICSTCPS</sequence>
<dbReference type="EMBL" id="PRDM01000003">
    <property type="protein sequence ID" value="MBE8726363.1"/>
    <property type="molecule type" value="Genomic_DNA"/>
</dbReference>
<organism evidence="1 2">
    <name type="scientific">Flavobacterium hungaricum</name>
    <dbReference type="NCBI Taxonomy" id="2082725"/>
    <lineage>
        <taxon>Bacteria</taxon>
        <taxon>Pseudomonadati</taxon>
        <taxon>Bacteroidota</taxon>
        <taxon>Flavobacteriia</taxon>
        <taxon>Flavobacteriales</taxon>
        <taxon>Flavobacteriaceae</taxon>
        <taxon>Flavobacterium</taxon>
    </lineage>
</organism>
<gene>
    <name evidence="1" type="ORF">C4F50_15635</name>
</gene>
<dbReference type="Proteomes" id="UP000640614">
    <property type="component" value="Unassembled WGS sequence"/>
</dbReference>
<proteinExistence type="predicted"/>
<name>A0ABR9TLW1_9FLAO</name>
<accession>A0ABR9TLW1</accession>
<evidence type="ECO:0000313" key="1">
    <source>
        <dbReference type="EMBL" id="MBE8726363.1"/>
    </source>
</evidence>
<keyword evidence="2" id="KW-1185">Reference proteome</keyword>
<reference evidence="1 2" key="1">
    <citation type="submission" date="2018-07" db="EMBL/GenBank/DDBJ databases">
        <title>Genome assembly of strain KB82.</title>
        <authorList>
            <person name="Kukolya J."/>
            <person name="Horvath B."/>
            <person name="Nagy I."/>
            <person name="Toth A."/>
        </authorList>
    </citation>
    <scope>NUCLEOTIDE SEQUENCE [LARGE SCALE GENOMIC DNA]</scope>
    <source>
        <strain evidence="1 2">Kb82</strain>
    </source>
</reference>
<comment type="caution">
    <text evidence="1">The sequence shown here is derived from an EMBL/GenBank/DDBJ whole genome shotgun (WGS) entry which is preliminary data.</text>
</comment>
<protein>
    <submittedName>
        <fullName evidence="1">Uncharacterized protein</fullName>
    </submittedName>
</protein>